<evidence type="ECO:0000313" key="3">
    <source>
        <dbReference type="Proteomes" id="UP000663452"/>
    </source>
</evidence>
<evidence type="ECO:0000313" key="2">
    <source>
        <dbReference type="EMBL" id="QSF42813.1"/>
    </source>
</evidence>
<evidence type="ECO:0000256" key="1">
    <source>
        <dbReference type="SAM" id="Phobius"/>
    </source>
</evidence>
<feature type="transmembrane region" description="Helical" evidence="1">
    <location>
        <begin position="41"/>
        <end position="59"/>
    </location>
</feature>
<dbReference type="RefSeq" id="WP_206100491.1">
    <property type="nucleotide sequence ID" value="NZ_CP070969.1"/>
</dbReference>
<keyword evidence="1" id="KW-0812">Transmembrane</keyword>
<keyword evidence="1" id="KW-1133">Transmembrane helix</keyword>
<name>A0ABX7L697_9BACL</name>
<dbReference type="Proteomes" id="UP000663452">
    <property type="component" value="Chromosome"/>
</dbReference>
<reference evidence="2 3" key="1">
    <citation type="submission" date="2021-02" db="EMBL/GenBank/DDBJ databases">
        <title>Paenibacillus tianjinensis sp. nov.</title>
        <authorList>
            <person name="Liu H."/>
        </authorList>
    </citation>
    <scope>NUCLEOTIDE SEQUENCE [LARGE SCALE GENOMIC DNA]</scope>
    <source>
        <strain evidence="2 3">TB2019</strain>
    </source>
</reference>
<gene>
    <name evidence="2" type="ORF">JRJ22_16025</name>
</gene>
<keyword evidence="1" id="KW-0472">Membrane</keyword>
<organism evidence="2 3">
    <name type="scientific">Paenibacillus tianjinensis</name>
    <dbReference type="NCBI Taxonomy" id="2810347"/>
    <lineage>
        <taxon>Bacteria</taxon>
        <taxon>Bacillati</taxon>
        <taxon>Bacillota</taxon>
        <taxon>Bacilli</taxon>
        <taxon>Bacillales</taxon>
        <taxon>Paenibacillaceae</taxon>
        <taxon>Paenibacillus</taxon>
    </lineage>
</organism>
<sequence length="76" mass="8263">MNSKQLPKVLSAQAATLHLFFSISLLGMAWAAETFGIVKLYVFAACLTCSAVVVGIIYAKSLRNVEESSSRNEQTH</sequence>
<protein>
    <submittedName>
        <fullName evidence="2">Uncharacterized protein</fullName>
    </submittedName>
</protein>
<dbReference type="EMBL" id="CP070969">
    <property type="protein sequence ID" value="QSF42813.1"/>
    <property type="molecule type" value="Genomic_DNA"/>
</dbReference>
<keyword evidence="3" id="KW-1185">Reference proteome</keyword>
<proteinExistence type="predicted"/>
<accession>A0ABX7L697</accession>